<comment type="caution">
    <text evidence="2">The sequence shown here is derived from an EMBL/GenBank/DDBJ whole genome shotgun (WGS) entry which is preliminary data.</text>
</comment>
<feature type="domain" description="Methyltransferase type 11" evidence="1">
    <location>
        <begin position="49"/>
        <end position="135"/>
    </location>
</feature>
<reference evidence="2 3" key="1">
    <citation type="submission" date="2021-06" db="EMBL/GenBank/DDBJ databases">
        <title>Sphingomonas sp. XMGL2, whole genome shotgun sequencing project.</title>
        <authorList>
            <person name="Zhao G."/>
            <person name="Shen L."/>
        </authorList>
    </citation>
    <scope>NUCLEOTIDE SEQUENCE [LARGE SCALE GENOMIC DNA]</scope>
    <source>
        <strain evidence="2 3">XMGL2</strain>
    </source>
</reference>
<dbReference type="Pfam" id="PF08241">
    <property type="entry name" value="Methyltransf_11"/>
    <property type="match status" value="1"/>
</dbReference>
<dbReference type="EMBL" id="JAHKRT010000001">
    <property type="protein sequence ID" value="MBU3076793.1"/>
    <property type="molecule type" value="Genomic_DNA"/>
</dbReference>
<evidence type="ECO:0000313" key="3">
    <source>
        <dbReference type="Proteomes" id="UP000776276"/>
    </source>
</evidence>
<dbReference type="GO" id="GO:0032259">
    <property type="term" value="P:methylation"/>
    <property type="evidence" value="ECO:0007669"/>
    <property type="project" value="UniProtKB-KW"/>
</dbReference>
<gene>
    <name evidence="2" type="ORF">KOF26_02855</name>
</gene>
<dbReference type="RefSeq" id="WP_216319614.1">
    <property type="nucleotide sequence ID" value="NZ_JAHKRT010000001.1"/>
</dbReference>
<dbReference type="CDD" id="cd02440">
    <property type="entry name" value="AdoMet_MTases"/>
    <property type="match status" value="1"/>
</dbReference>
<protein>
    <submittedName>
        <fullName evidence="2">Methyltransferase domain-containing protein</fullName>
    </submittedName>
</protein>
<sequence length="247" mass="27047">MLIDPDHFRERMTPERRERFFASGRADIGWQVDLLRRHYGPFHPRTAIDFGCGVGRLTCPIADIATERVYGVDVASGMREEARRNVPAHVEIVAEIPDVQVDWINSLIVFQHIHPANGVPLLARLLQALAPGGALTLHVGAFKARGAMTMGGVGMDFVSWDGDGLRTLIETPPGSGMMMMYDYDLNQVMALLYTNGIERFTVQHLDHGGHHGACSLAGRRTAEAEGRSRLGGRCCAACLATLTCPAR</sequence>
<evidence type="ECO:0000313" key="2">
    <source>
        <dbReference type="EMBL" id="MBU3076793.1"/>
    </source>
</evidence>
<keyword evidence="2" id="KW-0808">Transferase</keyword>
<organism evidence="2 3">
    <name type="scientific">Sphingomonas quercus</name>
    <dbReference type="NCBI Taxonomy" id="2842451"/>
    <lineage>
        <taxon>Bacteria</taxon>
        <taxon>Pseudomonadati</taxon>
        <taxon>Pseudomonadota</taxon>
        <taxon>Alphaproteobacteria</taxon>
        <taxon>Sphingomonadales</taxon>
        <taxon>Sphingomonadaceae</taxon>
        <taxon>Sphingomonas</taxon>
    </lineage>
</organism>
<proteinExistence type="predicted"/>
<dbReference type="InterPro" id="IPR013216">
    <property type="entry name" value="Methyltransf_11"/>
</dbReference>
<dbReference type="GO" id="GO:0008168">
    <property type="term" value="F:methyltransferase activity"/>
    <property type="evidence" value="ECO:0007669"/>
    <property type="project" value="UniProtKB-KW"/>
</dbReference>
<accession>A0ABS6BEQ9</accession>
<name>A0ABS6BEQ9_9SPHN</name>
<keyword evidence="3" id="KW-1185">Reference proteome</keyword>
<dbReference type="Proteomes" id="UP000776276">
    <property type="component" value="Unassembled WGS sequence"/>
</dbReference>
<evidence type="ECO:0000259" key="1">
    <source>
        <dbReference type="Pfam" id="PF08241"/>
    </source>
</evidence>
<keyword evidence="2" id="KW-0489">Methyltransferase</keyword>
<dbReference type="PANTHER" id="PTHR43861">
    <property type="entry name" value="TRANS-ACONITATE 2-METHYLTRANSFERASE-RELATED"/>
    <property type="match status" value="1"/>
</dbReference>